<dbReference type="AlphaFoldDB" id="A0A7R9CU55"/>
<evidence type="ECO:0000256" key="2">
    <source>
        <dbReference type="SAM" id="SignalP"/>
    </source>
</evidence>
<reference evidence="3" key="1">
    <citation type="submission" date="2020-11" db="EMBL/GenBank/DDBJ databases">
        <authorList>
            <person name="Tran Van P."/>
        </authorList>
    </citation>
    <scope>NUCLEOTIDE SEQUENCE</scope>
</reference>
<evidence type="ECO:0008006" key="4">
    <source>
        <dbReference type="Google" id="ProtNLM"/>
    </source>
</evidence>
<keyword evidence="2" id="KW-0732">Signal</keyword>
<proteinExistence type="predicted"/>
<evidence type="ECO:0000256" key="1">
    <source>
        <dbReference type="SAM" id="MobiDB-lite"/>
    </source>
</evidence>
<feature type="chain" id="PRO_5030633226" description="ATP synthase F0 subunit 8" evidence="2">
    <location>
        <begin position="21"/>
        <end position="183"/>
    </location>
</feature>
<name>A0A7R9CU55_TIMCR</name>
<sequence>MFIPLATVVFVIVLRNLVIKNELKKCRRNLTKRPLHRWPSGLSTDSPVGRMFDTPVPVQVSCSDLWCLIQADRMWIVNYSWRENNVNIFVALVMLSSTAEDGEIEVRISVSTASYYPFGLYALSTNYANGMGIGKVELEEVNPHLREVRVENHLGKTTPSSPDRRFEPLSPRPQQSSSTRLAR</sequence>
<evidence type="ECO:0000313" key="3">
    <source>
        <dbReference type="EMBL" id="CAD7402262.1"/>
    </source>
</evidence>
<feature type="compositionally biased region" description="Polar residues" evidence="1">
    <location>
        <begin position="172"/>
        <end position="183"/>
    </location>
</feature>
<feature type="signal peptide" evidence="2">
    <location>
        <begin position="1"/>
        <end position="20"/>
    </location>
</feature>
<protein>
    <recommendedName>
        <fullName evidence="4">ATP synthase F0 subunit 8</fullName>
    </recommendedName>
</protein>
<dbReference type="EMBL" id="OC318502">
    <property type="protein sequence ID" value="CAD7402262.1"/>
    <property type="molecule type" value="Genomic_DNA"/>
</dbReference>
<organism evidence="3">
    <name type="scientific">Timema cristinae</name>
    <name type="common">Walking stick</name>
    <dbReference type="NCBI Taxonomy" id="61476"/>
    <lineage>
        <taxon>Eukaryota</taxon>
        <taxon>Metazoa</taxon>
        <taxon>Ecdysozoa</taxon>
        <taxon>Arthropoda</taxon>
        <taxon>Hexapoda</taxon>
        <taxon>Insecta</taxon>
        <taxon>Pterygota</taxon>
        <taxon>Neoptera</taxon>
        <taxon>Polyneoptera</taxon>
        <taxon>Phasmatodea</taxon>
        <taxon>Timematodea</taxon>
        <taxon>Timematoidea</taxon>
        <taxon>Timematidae</taxon>
        <taxon>Timema</taxon>
    </lineage>
</organism>
<feature type="region of interest" description="Disordered" evidence="1">
    <location>
        <begin position="150"/>
        <end position="183"/>
    </location>
</feature>
<gene>
    <name evidence="3" type="ORF">TCEB3V08_LOCUS6403</name>
</gene>
<accession>A0A7R9CU55</accession>